<dbReference type="InterPro" id="IPR029062">
    <property type="entry name" value="Class_I_gatase-like"/>
</dbReference>
<protein>
    <submittedName>
        <fullName evidence="1">Uncharacterized protein</fullName>
    </submittedName>
</protein>
<dbReference type="AlphaFoldDB" id="A0A9W8VFG8"/>
<comment type="caution">
    <text evidence="1">The sequence shown here is derived from an EMBL/GenBank/DDBJ whole genome shotgun (WGS) entry which is preliminary data.</text>
</comment>
<evidence type="ECO:0000313" key="2">
    <source>
        <dbReference type="Proteomes" id="UP001152049"/>
    </source>
</evidence>
<dbReference type="EMBL" id="JAOQAZ010000017">
    <property type="protein sequence ID" value="KAJ4257487.1"/>
    <property type="molecule type" value="Genomic_DNA"/>
</dbReference>
<proteinExistence type="predicted"/>
<gene>
    <name evidence="1" type="ORF">NW762_008611</name>
</gene>
<dbReference type="Gene3D" id="3.40.50.880">
    <property type="match status" value="1"/>
</dbReference>
<dbReference type="OrthoDB" id="543156at2759"/>
<accession>A0A9W8VFG8</accession>
<evidence type="ECO:0000313" key="1">
    <source>
        <dbReference type="EMBL" id="KAJ4257487.1"/>
    </source>
</evidence>
<organism evidence="1 2">
    <name type="scientific">Fusarium torreyae</name>
    <dbReference type="NCBI Taxonomy" id="1237075"/>
    <lineage>
        <taxon>Eukaryota</taxon>
        <taxon>Fungi</taxon>
        <taxon>Dikarya</taxon>
        <taxon>Ascomycota</taxon>
        <taxon>Pezizomycotina</taxon>
        <taxon>Sordariomycetes</taxon>
        <taxon>Hypocreomycetidae</taxon>
        <taxon>Hypocreales</taxon>
        <taxon>Nectriaceae</taxon>
        <taxon>Fusarium</taxon>
    </lineage>
</organism>
<dbReference type="Proteomes" id="UP001152049">
    <property type="component" value="Unassembled WGS sequence"/>
</dbReference>
<keyword evidence="2" id="KW-1185">Reference proteome</keyword>
<name>A0A9W8VFG8_9HYPO</name>
<dbReference type="SUPFAM" id="SSF52317">
    <property type="entry name" value="Class I glutamine amidotransferase-like"/>
    <property type="match status" value="1"/>
</dbReference>
<sequence length="97" mass="10419">MAIKAKEWVFSPVGESILKGKEVTGFDDVDEDMAQFTDDMDFSLEQKLNEASGGKFVRAADGPLVEKVVVDGSIWTGQNLASLKESGKAIIKALGVL</sequence>
<reference evidence="1" key="1">
    <citation type="submission" date="2022-09" db="EMBL/GenBank/DDBJ databases">
        <title>Fusarium specimens isolated from Avocado Roots.</title>
        <authorList>
            <person name="Stajich J."/>
            <person name="Roper C."/>
            <person name="Heimlech-Rivalta G."/>
        </authorList>
    </citation>
    <scope>NUCLEOTIDE SEQUENCE</scope>
    <source>
        <strain evidence="1">CF00136</strain>
    </source>
</reference>